<feature type="transmembrane region" description="Helical" evidence="1">
    <location>
        <begin position="75"/>
        <end position="95"/>
    </location>
</feature>
<dbReference type="InterPro" id="IPR002656">
    <property type="entry name" value="Acyl_transf_3_dom"/>
</dbReference>
<sequence>MLPTPYIPGVDGLRAIAVMTVVLFHSGFAAFAGGFVGVDVFFVISGFLITGLIVREVESTGRFDFADFYVRRARRLFPALFVTFVACFVLAFLLFTAQHFQRFGGELMYALVSLSNVFFWSESGYFNTVADFKPLLHTWSLSVEEQFYLIWPAAIYLIFRKTGKRGLWLFMLLIAAGSLWLNIRMQNGFDTRLLDGHSWLKARFGDGASTLFFLTPFRLFEFAIGAAMVWIRPSLKLPRAALELTMLAGLALIAYAVYRFNETTVFPSYHALIPCIGAALIILAVDAPVAGLAVRNTLAVFIGKISYSVYLVHWPMLVFYKYWHVTPISPAERAALVVASIAIGYLLYRFVETPFRGRSGRPVRLSRAGVGFTCSSLLLGISLLASTVWANDGLPWRIAPMPPELAAQFGNSKQFHADQWGGAGFTEPTAWIDASPGSPADIVVLGDSHASHYKTGLKEQIADPLRKSIFFSTDSCLILPGMTRLTAGHDWNTSCKATLDAGLAEIGRNPNALVVLGESWIFQIDRAALADSGKPLAQGDGMQAALRRLAPHLDALRAAIGNRRLVIVGDVPGAGAADAAGCFMRPKYIKIDCENILSTNKVDNPSNEVNAFLNKYAESRPNVIFLNPFDALCDGRRCYAFRDGRVLYSDGYHLSKFGSTLAVSAFKSRLLNGTAHRSSLAGAAAPN</sequence>
<dbReference type="EMBL" id="CADIKF010000003">
    <property type="protein sequence ID" value="CAB3748723.1"/>
    <property type="molecule type" value="Genomic_DNA"/>
</dbReference>
<keyword evidence="1" id="KW-0812">Transmembrane</keyword>
<feature type="transmembrane region" description="Helical" evidence="1">
    <location>
        <begin position="240"/>
        <end position="258"/>
    </location>
</feature>
<dbReference type="InterPro" id="IPR050879">
    <property type="entry name" value="Acyltransferase_3"/>
</dbReference>
<dbReference type="PANTHER" id="PTHR23028:SF53">
    <property type="entry name" value="ACYL_TRANSF_3 DOMAIN-CONTAINING PROTEIN"/>
    <property type="match status" value="1"/>
</dbReference>
<evidence type="ECO:0000256" key="1">
    <source>
        <dbReference type="SAM" id="Phobius"/>
    </source>
</evidence>
<proteinExistence type="predicted"/>
<accession>A0A6J5D447</accession>
<feature type="transmembrane region" description="Helical" evidence="1">
    <location>
        <begin position="166"/>
        <end position="183"/>
    </location>
</feature>
<gene>
    <name evidence="4" type="ORF">LMG29739_00576</name>
</gene>
<feature type="transmembrane region" description="Helical" evidence="1">
    <location>
        <begin position="38"/>
        <end position="55"/>
    </location>
</feature>
<keyword evidence="5" id="KW-1185">Reference proteome</keyword>
<feature type="transmembrane region" description="Helical" evidence="1">
    <location>
        <begin position="372"/>
        <end position="390"/>
    </location>
</feature>
<dbReference type="Pfam" id="PF01757">
    <property type="entry name" value="Acyl_transf_3"/>
    <property type="match status" value="1"/>
</dbReference>
<dbReference type="AlphaFoldDB" id="A0A6J5D447"/>
<dbReference type="PANTHER" id="PTHR23028">
    <property type="entry name" value="ACETYLTRANSFERASE"/>
    <property type="match status" value="1"/>
</dbReference>
<evidence type="ECO:0008006" key="6">
    <source>
        <dbReference type="Google" id="ProtNLM"/>
    </source>
</evidence>
<feature type="transmembrane region" description="Helical" evidence="1">
    <location>
        <begin position="334"/>
        <end position="351"/>
    </location>
</feature>
<name>A0A6J5D447_9BURK</name>
<dbReference type="GO" id="GO:0009103">
    <property type="term" value="P:lipopolysaccharide biosynthetic process"/>
    <property type="evidence" value="ECO:0007669"/>
    <property type="project" value="TreeGrafter"/>
</dbReference>
<dbReference type="InterPro" id="IPR043968">
    <property type="entry name" value="SGNH"/>
</dbReference>
<feature type="domain" description="Acyltransferase 3" evidence="2">
    <location>
        <begin position="8"/>
        <end position="349"/>
    </location>
</feature>
<evidence type="ECO:0000313" key="4">
    <source>
        <dbReference type="EMBL" id="CAB3748723.1"/>
    </source>
</evidence>
<reference evidence="4 5" key="1">
    <citation type="submission" date="2020-04" db="EMBL/GenBank/DDBJ databases">
        <authorList>
            <person name="De Canck E."/>
        </authorList>
    </citation>
    <scope>NUCLEOTIDE SEQUENCE [LARGE SCALE GENOMIC DNA]</scope>
    <source>
        <strain evidence="4 5">LMG 29739</strain>
    </source>
</reference>
<evidence type="ECO:0000259" key="3">
    <source>
        <dbReference type="Pfam" id="PF19040"/>
    </source>
</evidence>
<feature type="transmembrane region" description="Helical" evidence="1">
    <location>
        <begin position="211"/>
        <end position="231"/>
    </location>
</feature>
<feature type="transmembrane region" description="Helical" evidence="1">
    <location>
        <begin position="305"/>
        <end position="322"/>
    </location>
</feature>
<dbReference type="GO" id="GO:0016747">
    <property type="term" value="F:acyltransferase activity, transferring groups other than amino-acyl groups"/>
    <property type="evidence" value="ECO:0007669"/>
    <property type="project" value="InterPro"/>
</dbReference>
<keyword evidence="1" id="KW-0472">Membrane</keyword>
<feature type="transmembrane region" description="Helical" evidence="1">
    <location>
        <begin position="270"/>
        <end position="293"/>
    </location>
</feature>
<organism evidence="4 5">
    <name type="scientific">Paraburkholderia solisilvae</name>
    <dbReference type="NCBI Taxonomy" id="624376"/>
    <lineage>
        <taxon>Bacteria</taxon>
        <taxon>Pseudomonadati</taxon>
        <taxon>Pseudomonadota</taxon>
        <taxon>Betaproteobacteria</taxon>
        <taxon>Burkholderiales</taxon>
        <taxon>Burkholderiaceae</taxon>
        <taxon>Paraburkholderia</taxon>
    </lineage>
</organism>
<dbReference type="GO" id="GO:0016020">
    <property type="term" value="C:membrane"/>
    <property type="evidence" value="ECO:0007669"/>
    <property type="project" value="TreeGrafter"/>
</dbReference>
<dbReference type="RefSeq" id="WP_175109259.1">
    <property type="nucleotide sequence ID" value="NZ_CADIKF010000003.1"/>
</dbReference>
<evidence type="ECO:0000313" key="5">
    <source>
        <dbReference type="Proteomes" id="UP000494329"/>
    </source>
</evidence>
<feature type="transmembrane region" description="Helical" evidence="1">
    <location>
        <begin position="107"/>
        <end position="126"/>
    </location>
</feature>
<dbReference type="Pfam" id="PF19040">
    <property type="entry name" value="SGNH"/>
    <property type="match status" value="1"/>
</dbReference>
<protein>
    <recommendedName>
        <fullName evidence="6">O-acetyltransferase OatA</fullName>
    </recommendedName>
</protein>
<keyword evidence="1" id="KW-1133">Transmembrane helix</keyword>
<dbReference type="Proteomes" id="UP000494329">
    <property type="component" value="Unassembled WGS sequence"/>
</dbReference>
<feature type="domain" description="SGNH" evidence="3">
    <location>
        <begin position="436"/>
        <end position="667"/>
    </location>
</feature>
<dbReference type="SUPFAM" id="SSF52266">
    <property type="entry name" value="SGNH hydrolase"/>
    <property type="match status" value="1"/>
</dbReference>
<evidence type="ECO:0000259" key="2">
    <source>
        <dbReference type="Pfam" id="PF01757"/>
    </source>
</evidence>